<proteinExistence type="inferred from homology"/>
<evidence type="ECO:0000256" key="5">
    <source>
        <dbReference type="ARBA" id="ARBA00022777"/>
    </source>
</evidence>
<keyword evidence="2" id="KW-0963">Cytoplasm</keyword>
<evidence type="ECO:0000256" key="4">
    <source>
        <dbReference type="ARBA" id="ARBA00022741"/>
    </source>
</evidence>
<dbReference type="AlphaFoldDB" id="A0AAV0UK41"/>
<evidence type="ECO:0000256" key="1">
    <source>
        <dbReference type="ARBA" id="ARBA00009018"/>
    </source>
</evidence>
<accession>A0AAV0UK41</accession>
<organism evidence="8 9">
    <name type="scientific">Hyaloperonospora brassicae</name>
    <name type="common">Brassica downy mildew</name>
    <name type="synonym">Peronospora brassicae</name>
    <dbReference type="NCBI Taxonomy" id="162125"/>
    <lineage>
        <taxon>Eukaryota</taxon>
        <taxon>Sar</taxon>
        <taxon>Stramenopiles</taxon>
        <taxon>Oomycota</taxon>
        <taxon>Peronosporomycetes</taxon>
        <taxon>Peronosporales</taxon>
        <taxon>Peronosporaceae</taxon>
        <taxon>Hyaloperonospora</taxon>
    </lineage>
</organism>
<comment type="caution">
    <text evidence="8">The sequence shown here is derived from an EMBL/GenBank/DDBJ whole genome shotgun (WGS) entry which is preliminary data.</text>
</comment>
<dbReference type="Pfam" id="PF01121">
    <property type="entry name" value="CoaE"/>
    <property type="match status" value="1"/>
</dbReference>
<dbReference type="HAMAP" id="MF_00376">
    <property type="entry name" value="Dephospho_CoA_kinase"/>
    <property type="match status" value="1"/>
</dbReference>
<sequence length="258" mass="28672">MLKEKLRKHSSRRWLVTLSPIAAVPMFSSRDAVVVAASYCTGRLLGASFVGVGLTGGIATGKSTVSNAFRKAGAVIVDADVVARDVVMPGRGAYQEIVRAFGTDVLNDGDATINRAKLGAMVFSDPMQRRKLNAATHKYILWEMFKQLVYHRLVRRKRLVVLDAPLLFETKLLELFCYPIIVVTCSETTELARLMERDNMPQEDALKRIKSQMPLNDKVSRAELVIENDGTLEELLFRTQKTLKRTAALVGASREVGF</sequence>
<dbReference type="EMBL" id="CANTFL010001332">
    <property type="protein sequence ID" value="CAI5737225.1"/>
    <property type="molecule type" value="Genomic_DNA"/>
</dbReference>
<evidence type="ECO:0000256" key="3">
    <source>
        <dbReference type="ARBA" id="ARBA00022679"/>
    </source>
</evidence>
<keyword evidence="5" id="KW-0418">Kinase</keyword>
<evidence type="ECO:0000313" key="8">
    <source>
        <dbReference type="EMBL" id="CAI5737225.1"/>
    </source>
</evidence>
<dbReference type="GO" id="GO:0005524">
    <property type="term" value="F:ATP binding"/>
    <property type="evidence" value="ECO:0007669"/>
    <property type="project" value="UniProtKB-KW"/>
</dbReference>
<keyword evidence="3" id="KW-0808">Transferase</keyword>
<evidence type="ECO:0000313" key="9">
    <source>
        <dbReference type="Proteomes" id="UP001162031"/>
    </source>
</evidence>
<keyword evidence="4" id="KW-0547">Nucleotide-binding</keyword>
<name>A0AAV0UK41_HYABA</name>
<evidence type="ECO:0000256" key="2">
    <source>
        <dbReference type="ARBA" id="ARBA00022490"/>
    </source>
</evidence>
<dbReference type="InterPro" id="IPR001977">
    <property type="entry name" value="Depp_CoAkinase"/>
</dbReference>
<protein>
    <recommendedName>
        <fullName evidence="10">Dephospho-CoA kinase</fullName>
    </recommendedName>
</protein>
<dbReference type="SUPFAM" id="SSF52540">
    <property type="entry name" value="P-loop containing nucleoside triphosphate hydrolases"/>
    <property type="match status" value="1"/>
</dbReference>
<evidence type="ECO:0000256" key="6">
    <source>
        <dbReference type="ARBA" id="ARBA00022840"/>
    </source>
</evidence>
<evidence type="ECO:0008006" key="10">
    <source>
        <dbReference type="Google" id="ProtNLM"/>
    </source>
</evidence>
<dbReference type="PROSITE" id="PS51219">
    <property type="entry name" value="DPCK"/>
    <property type="match status" value="1"/>
</dbReference>
<dbReference type="GO" id="GO:0015937">
    <property type="term" value="P:coenzyme A biosynthetic process"/>
    <property type="evidence" value="ECO:0007669"/>
    <property type="project" value="UniProtKB-KW"/>
</dbReference>
<dbReference type="GO" id="GO:0004140">
    <property type="term" value="F:dephospho-CoA kinase activity"/>
    <property type="evidence" value="ECO:0007669"/>
    <property type="project" value="InterPro"/>
</dbReference>
<reference evidence="8" key="1">
    <citation type="submission" date="2022-12" db="EMBL/GenBank/DDBJ databases">
        <authorList>
            <person name="Webb A."/>
        </authorList>
    </citation>
    <scope>NUCLEOTIDE SEQUENCE</scope>
    <source>
        <strain evidence="8">Hp1</strain>
    </source>
</reference>
<comment type="similarity">
    <text evidence="1">Belongs to the CoaE family.</text>
</comment>
<gene>
    <name evidence="8" type="ORF">HBR001_LOCUS7086</name>
</gene>
<dbReference type="CDD" id="cd02022">
    <property type="entry name" value="DPCK"/>
    <property type="match status" value="1"/>
</dbReference>
<dbReference type="PANTHER" id="PTHR10695:SF46">
    <property type="entry name" value="BIFUNCTIONAL COENZYME A SYNTHASE-RELATED"/>
    <property type="match status" value="1"/>
</dbReference>
<dbReference type="Gene3D" id="3.40.50.300">
    <property type="entry name" value="P-loop containing nucleotide triphosphate hydrolases"/>
    <property type="match status" value="1"/>
</dbReference>
<keyword evidence="9" id="KW-1185">Reference proteome</keyword>
<evidence type="ECO:0000256" key="7">
    <source>
        <dbReference type="ARBA" id="ARBA00022993"/>
    </source>
</evidence>
<dbReference type="InterPro" id="IPR027417">
    <property type="entry name" value="P-loop_NTPase"/>
</dbReference>
<dbReference type="FunFam" id="3.40.50.300:FF:000991">
    <property type="entry name" value="Dephospho-CoA kinase"/>
    <property type="match status" value="1"/>
</dbReference>
<dbReference type="PANTHER" id="PTHR10695">
    <property type="entry name" value="DEPHOSPHO-COA KINASE-RELATED"/>
    <property type="match status" value="1"/>
</dbReference>
<keyword evidence="6" id="KW-0067">ATP-binding</keyword>
<dbReference type="Proteomes" id="UP001162031">
    <property type="component" value="Unassembled WGS sequence"/>
</dbReference>
<dbReference type="NCBIfam" id="TIGR00152">
    <property type="entry name" value="dephospho-CoA kinase"/>
    <property type="match status" value="1"/>
</dbReference>
<keyword evidence="7" id="KW-0173">Coenzyme A biosynthesis</keyword>